<dbReference type="NCBIfam" id="TIGR02999">
    <property type="entry name" value="Sig-70_X6"/>
    <property type="match status" value="1"/>
</dbReference>
<keyword evidence="3" id="KW-0731">Sigma factor</keyword>
<dbReference type="InterPro" id="IPR036388">
    <property type="entry name" value="WH-like_DNA-bd_sf"/>
</dbReference>
<dbReference type="GO" id="GO:0006352">
    <property type="term" value="P:DNA-templated transcription initiation"/>
    <property type="evidence" value="ECO:0007669"/>
    <property type="project" value="InterPro"/>
</dbReference>
<dbReference type="GO" id="GO:0016987">
    <property type="term" value="F:sigma factor activity"/>
    <property type="evidence" value="ECO:0007669"/>
    <property type="project" value="UniProtKB-KW"/>
</dbReference>
<dbReference type="InterPro" id="IPR013325">
    <property type="entry name" value="RNA_pol_sigma_r2"/>
</dbReference>
<comment type="similarity">
    <text evidence="1">Belongs to the sigma-70 factor family. ECF subfamily.</text>
</comment>
<dbReference type="InterPro" id="IPR039425">
    <property type="entry name" value="RNA_pol_sigma-70-like"/>
</dbReference>
<evidence type="ECO:0000313" key="7">
    <source>
        <dbReference type="Proteomes" id="UP000291562"/>
    </source>
</evidence>
<dbReference type="SUPFAM" id="SSF88946">
    <property type="entry name" value="Sigma2 domain of RNA polymerase sigma factors"/>
    <property type="match status" value="1"/>
</dbReference>
<reference evidence="6 7" key="1">
    <citation type="submission" date="2019-01" db="EMBL/GenBank/DDBJ databases">
        <title>Pseudolysobacter antarctica gen. nov., sp. nov., isolated from Fildes Peninsula, Antarctica.</title>
        <authorList>
            <person name="Wei Z."/>
            <person name="Peng F."/>
        </authorList>
    </citation>
    <scope>NUCLEOTIDE SEQUENCE [LARGE SCALE GENOMIC DNA]</scope>
    <source>
        <strain evidence="6 7">AQ6-296</strain>
    </source>
</reference>
<dbReference type="EMBL" id="CP035704">
    <property type="protein sequence ID" value="QBB71176.1"/>
    <property type="molecule type" value="Genomic_DNA"/>
</dbReference>
<evidence type="ECO:0000256" key="2">
    <source>
        <dbReference type="ARBA" id="ARBA00023015"/>
    </source>
</evidence>
<dbReference type="NCBIfam" id="TIGR02937">
    <property type="entry name" value="sigma70-ECF"/>
    <property type="match status" value="1"/>
</dbReference>
<dbReference type="Gene3D" id="1.10.10.10">
    <property type="entry name" value="Winged helix-like DNA-binding domain superfamily/Winged helix DNA-binding domain"/>
    <property type="match status" value="1"/>
</dbReference>
<feature type="domain" description="RNA polymerase sigma-70 ECF-like HTH" evidence="5">
    <location>
        <begin position="15"/>
        <end position="174"/>
    </location>
</feature>
<dbReference type="InterPro" id="IPR014284">
    <property type="entry name" value="RNA_pol_sigma-70_dom"/>
</dbReference>
<keyword evidence="7" id="KW-1185">Reference proteome</keyword>
<dbReference type="Pfam" id="PF07638">
    <property type="entry name" value="Sigma70_ECF"/>
    <property type="match status" value="1"/>
</dbReference>
<sequence length="179" mass="20423">MSVADWTMTSASVETDPLFIDVYNRLKAMASRQRLRGGSPDTLCTTELVHEAYMRMGELDNRFEQPVQFFAYAARAMRHILTDAARRRIQPKRGGDQVRLMMGDPMVDSVQIDPRLALDLDSALDALEKEDKRAAQVIELHYFAGLDLQQVADILGVVRRTVDRDWRYARAFLAAYVVE</sequence>
<dbReference type="InterPro" id="IPR053812">
    <property type="entry name" value="HTH_Sigma70_ECF-like"/>
</dbReference>
<evidence type="ECO:0000256" key="3">
    <source>
        <dbReference type="ARBA" id="ARBA00023082"/>
    </source>
</evidence>
<dbReference type="PANTHER" id="PTHR43133:SF39">
    <property type="entry name" value="SIMILAR TO RNA POLYMERASE SIGMA-E FACTOR"/>
    <property type="match status" value="1"/>
</dbReference>
<protein>
    <submittedName>
        <fullName evidence="6">Sigma-70 family RNA polymerase sigma factor</fullName>
    </submittedName>
</protein>
<evidence type="ECO:0000256" key="1">
    <source>
        <dbReference type="ARBA" id="ARBA00010641"/>
    </source>
</evidence>
<dbReference type="InterPro" id="IPR013324">
    <property type="entry name" value="RNA_pol_sigma_r3/r4-like"/>
</dbReference>
<name>A0A411HKX1_9GAMM</name>
<dbReference type="SUPFAM" id="SSF88659">
    <property type="entry name" value="Sigma3 and sigma4 domains of RNA polymerase sigma factors"/>
    <property type="match status" value="1"/>
</dbReference>
<dbReference type="RefSeq" id="WP_129833924.1">
    <property type="nucleotide sequence ID" value="NZ_CP035704.1"/>
</dbReference>
<keyword evidence="4" id="KW-0804">Transcription</keyword>
<organism evidence="6 7">
    <name type="scientific">Pseudolysobacter antarcticus</name>
    <dbReference type="NCBI Taxonomy" id="2511995"/>
    <lineage>
        <taxon>Bacteria</taxon>
        <taxon>Pseudomonadati</taxon>
        <taxon>Pseudomonadota</taxon>
        <taxon>Gammaproteobacteria</taxon>
        <taxon>Lysobacterales</taxon>
        <taxon>Rhodanobacteraceae</taxon>
        <taxon>Pseudolysobacter</taxon>
    </lineage>
</organism>
<dbReference type="InterPro" id="IPR011517">
    <property type="entry name" value="RNA_pol_sigma70_ECF-like"/>
</dbReference>
<evidence type="ECO:0000259" key="5">
    <source>
        <dbReference type="Pfam" id="PF07638"/>
    </source>
</evidence>
<dbReference type="PANTHER" id="PTHR43133">
    <property type="entry name" value="RNA POLYMERASE ECF-TYPE SIGMA FACTO"/>
    <property type="match status" value="1"/>
</dbReference>
<dbReference type="OrthoDB" id="128473at2"/>
<dbReference type="KEGG" id="xbc:ELE36_12890"/>
<evidence type="ECO:0000313" key="6">
    <source>
        <dbReference type="EMBL" id="QBB71176.1"/>
    </source>
</evidence>
<keyword evidence="2" id="KW-0805">Transcription regulation</keyword>
<dbReference type="Proteomes" id="UP000291562">
    <property type="component" value="Chromosome"/>
</dbReference>
<evidence type="ECO:0000256" key="4">
    <source>
        <dbReference type="ARBA" id="ARBA00023163"/>
    </source>
</evidence>
<gene>
    <name evidence="6" type="ORF">ELE36_12890</name>
</gene>
<accession>A0A411HKX1</accession>
<proteinExistence type="inferred from homology"/>
<dbReference type="AlphaFoldDB" id="A0A411HKX1"/>